<keyword evidence="2" id="KW-1185">Reference proteome</keyword>
<sequence>MVGGRKFLDNKKYHPTAVRVLFINDILLKSRSQFKIKPKYLVQIKAKLYAFCSSTLLQLFHWGKEKSKKSRGIVWE</sequence>
<dbReference type="EMBL" id="REGN01003845">
    <property type="protein sequence ID" value="RNA20482.1"/>
    <property type="molecule type" value="Genomic_DNA"/>
</dbReference>
<dbReference type="AlphaFoldDB" id="A0A3M7RA46"/>
<dbReference type="Proteomes" id="UP000276133">
    <property type="component" value="Unassembled WGS sequence"/>
</dbReference>
<gene>
    <name evidence="1" type="ORF">BpHYR1_002402</name>
</gene>
<comment type="caution">
    <text evidence="1">The sequence shown here is derived from an EMBL/GenBank/DDBJ whole genome shotgun (WGS) entry which is preliminary data.</text>
</comment>
<organism evidence="1 2">
    <name type="scientific">Brachionus plicatilis</name>
    <name type="common">Marine rotifer</name>
    <name type="synonym">Brachionus muelleri</name>
    <dbReference type="NCBI Taxonomy" id="10195"/>
    <lineage>
        <taxon>Eukaryota</taxon>
        <taxon>Metazoa</taxon>
        <taxon>Spiralia</taxon>
        <taxon>Gnathifera</taxon>
        <taxon>Rotifera</taxon>
        <taxon>Eurotatoria</taxon>
        <taxon>Monogononta</taxon>
        <taxon>Pseudotrocha</taxon>
        <taxon>Ploima</taxon>
        <taxon>Brachionidae</taxon>
        <taxon>Brachionus</taxon>
    </lineage>
</organism>
<protein>
    <submittedName>
        <fullName evidence="1">Uncharacterized protein</fullName>
    </submittedName>
</protein>
<reference evidence="1 2" key="1">
    <citation type="journal article" date="2018" name="Sci. Rep.">
        <title>Genomic signatures of local adaptation to the degree of environmental predictability in rotifers.</title>
        <authorList>
            <person name="Franch-Gras L."/>
            <person name="Hahn C."/>
            <person name="Garcia-Roger E.M."/>
            <person name="Carmona M.J."/>
            <person name="Serra M."/>
            <person name="Gomez A."/>
        </authorList>
    </citation>
    <scope>NUCLEOTIDE SEQUENCE [LARGE SCALE GENOMIC DNA]</scope>
    <source>
        <strain evidence="1">HYR1</strain>
    </source>
</reference>
<proteinExistence type="predicted"/>
<evidence type="ECO:0000313" key="1">
    <source>
        <dbReference type="EMBL" id="RNA20482.1"/>
    </source>
</evidence>
<name>A0A3M7RA46_BRAPC</name>
<accession>A0A3M7RA46</accession>
<evidence type="ECO:0000313" key="2">
    <source>
        <dbReference type="Proteomes" id="UP000276133"/>
    </source>
</evidence>